<keyword evidence="2" id="KW-0472">Membrane</keyword>
<dbReference type="InterPro" id="IPR011049">
    <property type="entry name" value="Serralysin-like_metalloprot_C"/>
</dbReference>
<dbReference type="RefSeq" id="WP_097013012.1">
    <property type="nucleotide sequence ID" value="NZ_LT907975.1"/>
</dbReference>
<dbReference type="OrthoDB" id="5454111at2"/>
<dbReference type="InterPro" id="IPR015919">
    <property type="entry name" value="Cadherin-like_sf"/>
</dbReference>
<keyword evidence="5" id="KW-1185">Reference proteome</keyword>
<gene>
    <name evidence="4" type="ORF">DPRO_3349</name>
</gene>
<dbReference type="PANTHER" id="PTHR24026:SF126">
    <property type="entry name" value="PROTOCADHERIN FAT 4"/>
    <property type="match status" value="1"/>
</dbReference>
<dbReference type="SUPFAM" id="SSF51120">
    <property type="entry name" value="beta-Roll"/>
    <property type="match status" value="1"/>
</dbReference>
<dbReference type="Pfam" id="PF17892">
    <property type="entry name" value="Cadherin_5"/>
    <property type="match status" value="2"/>
</dbReference>
<name>A0A2C8FCT3_9BACT</name>
<dbReference type="Pfam" id="PF00028">
    <property type="entry name" value="Cadherin"/>
    <property type="match status" value="1"/>
</dbReference>
<evidence type="ECO:0000256" key="1">
    <source>
        <dbReference type="ARBA" id="ARBA00022692"/>
    </source>
</evidence>
<feature type="domain" description="Cadherin" evidence="3">
    <location>
        <begin position="1196"/>
        <end position="1304"/>
    </location>
</feature>
<dbReference type="PANTHER" id="PTHR24026">
    <property type="entry name" value="FAT ATYPICAL CADHERIN-RELATED"/>
    <property type="match status" value="1"/>
</dbReference>
<dbReference type="SMART" id="SM00112">
    <property type="entry name" value="CA"/>
    <property type="match status" value="4"/>
</dbReference>
<keyword evidence="2" id="KW-1133">Transmembrane helix</keyword>
<feature type="domain" description="Cadherin" evidence="3">
    <location>
        <begin position="1303"/>
        <end position="1406"/>
    </location>
</feature>
<evidence type="ECO:0000313" key="5">
    <source>
        <dbReference type="Proteomes" id="UP000219215"/>
    </source>
</evidence>
<dbReference type="PROSITE" id="PS00330">
    <property type="entry name" value="HEMOLYSIN_CALCIUM"/>
    <property type="match status" value="2"/>
</dbReference>
<dbReference type="CDD" id="cd11304">
    <property type="entry name" value="Cadherin_repeat"/>
    <property type="match status" value="3"/>
</dbReference>
<feature type="domain" description="Cadherin" evidence="3">
    <location>
        <begin position="1950"/>
        <end position="2048"/>
    </location>
</feature>
<sequence>MADIQLTTGGVIQVPDNGNESVSYALPNNGEVVFGFDIGEAVFSSSNENLVISMEGQGDIIIENYENVARSGNAPTFTLLNGEQVPGDVYLFVFNQPGQETETLETAADGGASGSGVGAYTDDSGTLYRSFDRLQGLESDGNSRLIGDQEDSDIGAATFASSTETNLSAPSVSGPLNLTMEEDGTIIIRDTDILSRVSDPDPGTFLGVTGLTITGGTLTEVRDGAGNLLYWTFEPDADFNGDLDINYTVSDGTFTTAGGGTLVVTPVNDAAIFSGDDDIAVAEDVLIKTSGDLDVSDIDDPSEEYIDTTRAPEGANYGILSIDANGQWTYTLNNTSDAIQQLPEGETLTETITVYSIDGTSHDITVTITGTNDVPSISGNTTGGVTEEAAATLTATGSLLAEDVDLDEDGFSTTVDNTGKVGQLTITENGVWEYTVDNTTTAIQQLGEDDTLTETFTVTSKDGSATETITITITGTNDVPRISGDTTGGVTEEAAATLTTSGTLLSEDVDLDEDGFSTTVDNTGKLGQLTITENGAWEYTVDNDTTAIQQLGEDDTLTETFTVTSKDGSATETITITITGTNDVPRISGDTTGGVTEEAAATLTTSGTLLSEDVDLDENGFSITVDNTGKLGQLTITENGAWEYTVDNDTTAIQQLGEDDTLTETFTVTSKDGSATETITITITGTNDVPRISGDTTGGVTEEAAATLTTSGTLLSEDVDLDENGFSITVDNTGKLGQLTITENGAWEYTVDNDTTAIQQLGEDDTLTETFTVTSKDGSATETITITITGTNDVPRISGDTTGGVTEEAAATLTTSGTLLSEDVDLDEDGFSTTVDNTGKLGQLTITENGAWEYTVDNNTAAIQQLGEGDTLTETFTVTSKDGSATETITITINGTNDLPTISGDDSSSVKELRADVDQDVSLTTGGTLTIDDDDAGESLFDTNVDQGDNIGELTITESGEWTYSIDNNIPEVQELSTGDSFTETFTVTSKDGSTTETITVVVNGTNDAPVITGVGMHASNFEQGASGWTDNTTTETSTDFGSFLGRFGMGDSTTKTFDIVEGTETVTIDFDVYEIDSWTQTKAWGFDDLVITVDGNDIVLPLERSRRNDSDEDTDFRSGTITTDDGSVITWEFTAQDDGRSNIGFGGYEDQIHHMSITITNPGDSVTLELGSTLNEALNNESFGIDNVLVNAVDESGNPVFAILENTATDTDIAQVTAEDIEGDEIFFDLVATAADGSDASHMFTINANGVVTAIGGAGFDFETNASYEITVTPKNIDSEGELLGDPYSFTVHVGDVNEAPVVSGETAEVDEESTISGSVADPDQISDVDTDIEDLEFSLVDPDNAPEGLTFNPDGTYTFDASNYELAEDERLSFDVEYNVKDGDNTSTATLTINVTGINDAPELSFLTNSSNLLVNGSFEDVVIEQGGWAQGHTPEGWQIEGGDRWEVMRGDRFGIDGATDGDNVIDFGVGHGEALIISQTIDSLPKGEYTLTLDAFDRGENLGEDPSGILNVYWNNEHIGTIDPNSDNWTSNSFTVNIDTEGGSGTLKLESFNNDGYGIVVDNVRLSTSVEPENNTVSIQENVALGTYIATAVGEDVDTTNLTFSIDTDGPFTIDPNTGVITVNGEVDFEAIESAGGQYAIEVSVSDGIADPVTDTLYVNVGDVNEGFTAPNVTFDSIDEETSITFSKEELLENASDLDGDDLAVTSVTLEKGDGTLVDNEDGTWTFEPTDDWSGDVEFGFTVTDGELTADRTASVKVENINDPTLLTFAAAVNDDNFILNGSFESIDIDSGDWAKGHVPEPWQLVEGDRWEVMSGNRDGIPGASDQDNVIDTGVGSGEALVISQTINGLSQGQYVIELDLFDRGANLNQADSGNIDVYWNGQLVGSFNPENIDWETGTIVVDVPEGATSGELVLASHNNDGFGNVIDNITMRSVDTLTENPELNVDAANGTYVATAVASDIDSTDLTFSIEGDSPFSIDPDTGVITLTDSAAIDWDNADDLSVTVTVTDGQNNTVEETLNIGVNERPTGSDFTVEEINMNQPVEINFIEDTNVFDADGDVTGITITSEPTGGTLLYNGEQVVVGETYDLGSGSFTFEADPSQSSTFVLGSIDGQNLNWDNWGTLVQGGHKLTQTWGDNTVTVTSGKLKLSGNAEEGYTFHANGTGGKFVQYDNDANHIGQGIGVGKGDGIENTKNHTESITVDFGTTIDSATVGFDGLGGHFDPDNVEVDANAVWIAMLDGEIVGSGAVKNLGNGELLNEYTITSEMTGGNGFDEIVFTTDSDVGSNWELRYVGVERGLETSFDYIPVDNDGLPAAEESTVTIDINPQTLSNEAPTLDLAQGTEVTVDSEHASYTNMLGVYFVSDGDPIPESPEVILTNSNNASMLRNVLETFEGDQDVHFFLISDAGGKGITNGDIQSSNLQFVMHEGHWALSLDRGGNSKIVDVQFDIAAFNPDGEEATFQFVNEADGSLTVLVDDQLRTNDDDDFDDLVISVDSAQDNTADYAATYVDSEGKVAVAGDVSINDVDSAEMSGATIVLTNAKDGDILNTGDLPDGMIAEITEANGEITVSLSGDFPMDVYEDVIGGITFENSRTTPDETDRVIEITVMDTAGEESNTATSTIAVVDVAATGQIVLNSGFESTATMTENPFATTEVDNWSNNGNDMAVRDYAGERTRDNGQFMELDSTHGNDVLSQTIATKAGETVSISFAFGGTWGSTFESNNFDVLLGDSLVASVLWNSDSAKYELVQDGVVIQTYEPNIKNAHWAEAEFEAVAPTDHAELTFAEHHSAGGDHTGTIIDNVQVERVFDTQIIGNDDDLLNGSKGDDIIFATDPEQPEDAAADGVQIFGDEGNDAIYGGNGNDLLNGGDGNDFIFGGDGDDIINAGSGNNYVITGEGNDTILIDRSALSDGEDMIVVEDFHVGTDALELGDGMSVKDITSHTDNSIDYTEVLVGDDQGNDVVVKLLGVTQTELSEHQTTISDTNTADDLIQFMIDSGTE</sequence>
<dbReference type="InterPro" id="IPR002126">
    <property type="entry name" value="Cadherin-like_dom"/>
</dbReference>
<dbReference type="InterPro" id="IPR040853">
    <property type="entry name" value="RapA2_cadherin-like"/>
</dbReference>
<proteinExistence type="predicted"/>
<dbReference type="NCBIfam" id="TIGR01965">
    <property type="entry name" value="VCBS_repeat"/>
    <property type="match status" value="7"/>
</dbReference>
<keyword evidence="1" id="KW-0812">Transmembrane</keyword>
<organism evidence="4 5">
    <name type="scientific">Pseudodesulfovibrio profundus</name>
    <dbReference type="NCBI Taxonomy" id="57320"/>
    <lineage>
        <taxon>Bacteria</taxon>
        <taxon>Pseudomonadati</taxon>
        <taxon>Thermodesulfobacteriota</taxon>
        <taxon>Desulfovibrionia</taxon>
        <taxon>Desulfovibrionales</taxon>
        <taxon>Desulfovibrionaceae</taxon>
    </lineage>
</organism>
<dbReference type="KEGG" id="pprf:DPRO_3349"/>
<dbReference type="Gene3D" id="2.60.40.10">
    <property type="entry name" value="Immunoglobulins"/>
    <property type="match status" value="6"/>
</dbReference>
<dbReference type="Gene3D" id="2.60.40.60">
    <property type="entry name" value="Cadherins"/>
    <property type="match status" value="3"/>
</dbReference>
<dbReference type="NCBIfam" id="NF012211">
    <property type="entry name" value="tand_rpt_95"/>
    <property type="match status" value="2"/>
</dbReference>
<evidence type="ECO:0000259" key="3">
    <source>
        <dbReference type="PROSITE" id="PS50268"/>
    </source>
</evidence>
<evidence type="ECO:0000313" key="4">
    <source>
        <dbReference type="EMBL" id="SOB60261.1"/>
    </source>
</evidence>
<accession>A0A2C8FCT3</accession>
<dbReference type="Proteomes" id="UP000219215">
    <property type="component" value="Chromosome DPRO"/>
</dbReference>
<dbReference type="GO" id="GO:0005886">
    <property type="term" value="C:plasma membrane"/>
    <property type="evidence" value="ECO:0007669"/>
    <property type="project" value="UniProtKB-SubCell"/>
</dbReference>
<dbReference type="Pfam" id="PF00353">
    <property type="entry name" value="HemolysinCabind"/>
    <property type="match status" value="1"/>
</dbReference>
<dbReference type="InterPro" id="IPR010221">
    <property type="entry name" value="VCBS_dom"/>
</dbReference>
<dbReference type="EMBL" id="LT907975">
    <property type="protein sequence ID" value="SOB60261.1"/>
    <property type="molecule type" value="Genomic_DNA"/>
</dbReference>
<dbReference type="InterPro" id="IPR001343">
    <property type="entry name" value="Hemolysn_Ca-bd"/>
</dbReference>
<dbReference type="SUPFAM" id="SSF49313">
    <property type="entry name" value="Cadherin-like"/>
    <property type="match status" value="3"/>
</dbReference>
<dbReference type="InterPro" id="IPR013783">
    <property type="entry name" value="Ig-like_fold"/>
</dbReference>
<dbReference type="Pfam" id="PF17803">
    <property type="entry name" value="Cadherin_4"/>
    <property type="match status" value="8"/>
</dbReference>
<dbReference type="InterPro" id="IPR041690">
    <property type="entry name" value="Cadherin_5"/>
</dbReference>
<feature type="domain" description="Cadherin" evidence="3">
    <location>
        <begin position="1574"/>
        <end position="1676"/>
    </location>
</feature>
<evidence type="ECO:0000256" key="2">
    <source>
        <dbReference type="ARBA" id="ARBA00022989"/>
    </source>
</evidence>
<reference evidence="5" key="1">
    <citation type="submission" date="2017-09" db="EMBL/GenBank/DDBJ databases">
        <authorList>
            <person name="Regsiter A."/>
            <person name="William W."/>
        </authorList>
    </citation>
    <scope>NUCLEOTIDE SEQUENCE [LARGE SCALE GENOMIC DNA]</scope>
    <source>
        <strain evidence="5">500-1</strain>
    </source>
</reference>
<dbReference type="GO" id="GO:0007156">
    <property type="term" value="P:homophilic cell adhesion via plasma membrane adhesion molecules"/>
    <property type="evidence" value="ECO:0007669"/>
    <property type="project" value="InterPro"/>
</dbReference>
<protein>
    <recommendedName>
        <fullName evidence="3">Cadherin domain-containing protein</fullName>
    </recommendedName>
</protein>
<dbReference type="InterPro" id="IPR018511">
    <property type="entry name" value="Hemolysin-typ_Ca-bd_CS"/>
</dbReference>
<dbReference type="GO" id="GO:0005509">
    <property type="term" value="F:calcium ion binding"/>
    <property type="evidence" value="ECO:0007669"/>
    <property type="project" value="InterPro"/>
</dbReference>
<dbReference type="PROSITE" id="PS50268">
    <property type="entry name" value="CADHERIN_2"/>
    <property type="match status" value="4"/>
</dbReference>